<dbReference type="InterPro" id="IPR058649">
    <property type="entry name" value="CzcB_C"/>
</dbReference>
<keyword evidence="5" id="KW-1185">Reference proteome</keyword>
<dbReference type="Pfam" id="PF25954">
    <property type="entry name" value="Beta-barrel_RND_2"/>
    <property type="match status" value="1"/>
</dbReference>
<dbReference type="Pfam" id="PF25975">
    <property type="entry name" value="CzcB_C"/>
    <property type="match status" value="1"/>
</dbReference>
<comment type="similarity">
    <text evidence="1">Belongs to the membrane fusion protein (MFP) (TC 8.A.1) family.</text>
</comment>
<sequence>MMKRIVSFIFILSLTSAGCSKDNKSVDKLKAKPISQIQEEIGIPVRVTPVKLTRLEKWQTYTGDVEGAEQVTVFGALGDIIDKVHVKTGEQVNKDQVVASYETDNPTARYRQAQIALTDSEKFYQRMKAVYDADGISQQKMDNLESQYKLAQENFKATAKLINVKSPIAGVVVDVFVEDGEPLKPGGEICKVARISRLKTTVSVDENDVYHFKKGQDVHITWSAVPQEMFTGKIQKISLSVDPKLRSFTVEIMIENEKGRLRPGAFVNVAIRTLNKHDVITVARHVVTRNEDKASVFVVENKKAIKKEIKLGQESGNIVEVTAGLIPGDLLVVEGHTLLRDQNKVNIVK</sequence>
<dbReference type="Gene3D" id="2.40.30.170">
    <property type="match status" value="1"/>
</dbReference>
<dbReference type="InterPro" id="IPR006143">
    <property type="entry name" value="RND_pump_MFP"/>
</dbReference>
<protein>
    <submittedName>
        <fullName evidence="4">Efflux RND transporter periplasmic adaptor subunit</fullName>
    </submittedName>
</protein>
<evidence type="ECO:0000256" key="1">
    <source>
        <dbReference type="ARBA" id="ARBA00009477"/>
    </source>
</evidence>
<name>A0ABV6Z1Y9_UNCC1</name>
<dbReference type="PANTHER" id="PTHR30469">
    <property type="entry name" value="MULTIDRUG RESISTANCE PROTEIN MDTA"/>
    <property type="match status" value="1"/>
</dbReference>
<dbReference type="Proteomes" id="UP001594351">
    <property type="component" value="Unassembled WGS sequence"/>
</dbReference>
<dbReference type="PANTHER" id="PTHR30469:SF15">
    <property type="entry name" value="HLYD FAMILY OF SECRETION PROTEINS"/>
    <property type="match status" value="1"/>
</dbReference>
<organism evidence="4 5">
    <name type="scientific">candidate division CSSED10-310 bacterium</name>
    <dbReference type="NCBI Taxonomy" id="2855610"/>
    <lineage>
        <taxon>Bacteria</taxon>
        <taxon>Bacteria division CSSED10-310</taxon>
    </lineage>
</organism>
<dbReference type="PROSITE" id="PS51257">
    <property type="entry name" value="PROKAR_LIPOPROTEIN"/>
    <property type="match status" value="1"/>
</dbReference>
<dbReference type="SUPFAM" id="SSF111369">
    <property type="entry name" value="HlyD-like secretion proteins"/>
    <property type="match status" value="1"/>
</dbReference>
<evidence type="ECO:0000313" key="4">
    <source>
        <dbReference type="EMBL" id="MFC1852455.1"/>
    </source>
</evidence>
<dbReference type="Gene3D" id="2.40.50.100">
    <property type="match status" value="1"/>
</dbReference>
<dbReference type="Gene3D" id="2.40.420.20">
    <property type="match status" value="1"/>
</dbReference>
<accession>A0ABV6Z1Y9</accession>
<dbReference type="EMBL" id="JBHPBY010000315">
    <property type="protein sequence ID" value="MFC1852455.1"/>
    <property type="molecule type" value="Genomic_DNA"/>
</dbReference>
<gene>
    <name evidence="4" type="ORF">ACFL27_19830</name>
</gene>
<evidence type="ECO:0000259" key="2">
    <source>
        <dbReference type="Pfam" id="PF25954"/>
    </source>
</evidence>
<proteinExistence type="inferred from homology"/>
<comment type="caution">
    <text evidence="4">The sequence shown here is derived from an EMBL/GenBank/DDBJ whole genome shotgun (WGS) entry which is preliminary data.</text>
</comment>
<reference evidence="4 5" key="1">
    <citation type="submission" date="2024-09" db="EMBL/GenBank/DDBJ databases">
        <title>Laminarin stimulates single cell rates of sulfate reduction while oxygen inhibits transcriptomic activity in coastal marine sediment.</title>
        <authorList>
            <person name="Lindsay M."/>
            <person name="Orcutt B."/>
            <person name="Emerson D."/>
            <person name="Stepanauskas R."/>
            <person name="D'Angelo T."/>
        </authorList>
    </citation>
    <scope>NUCLEOTIDE SEQUENCE [LARGE SCALE GENOMIC DNA]</scope>
    <source>
        <strain evidence="4">SAG AM-311-K15</strain>
    </source>
</reference>
<dbReference type="Gene3D" id="1.10.287.470">
    <property type="entry name" value="Helix hairpin bin"/>
    <property type="match status" value="1"/>
</dbReference>
<dbReference type="NCBIfam" id="TIGR01730">
    <property type="entry name" value="RND_mfp"/>
    <property type="match status" value="1"/>
</dbReference>
<dbReference type="InterPro" id="IPR058792">
    <property type="entry name" value="Beta-barrel_RND_2"/>
</dbReference>
<feature type="domain" description="CusB-like beta-barrel" evidence="2">
    <location>
        <begin position="202"/>
        <end position="272"/>
    </location>
</feature>
<evidence type="ECO:0000259" key="3">
    <source>
        <dbReference type="Pfam" id="PF25975"/>
    </source>
</evidence>
<evidence type="ECO:0000313" key="5">
    <source>
        <dbReference type="Proteomes" id="UP001594351"/>
    </source>
</evidence>
<feature type="domain" description="CzcB-like C-terminal circularly permuted SH3-like" evidence="3">
    <location>
        <begin position="280"/>
        <end position="335"/>
    </location>
</feature>